<dbReference type="GO" id="GO:0005634">
    <property type="term" value="C:nucleus"/>
    <property type="evidence" value="ECO:0007669"/>
    <property type="project" value="UniProtKB-SubCell"/>
</dbReference>
<dbReference type="Proteomes" id="UP000594263">
    <property type="component" value="Unplaced"/>
</dbReference>
<feature type="domain" description="MADS-box" evidence="6">
    <location>
        <begin position="4"/>
        <end position="39"/>
    </location>
</feature>
<evidence type="ECO:0000256" key="3">
    <source>
        <dbReference type="ARBA" id="ARBA00023125"/>
    </source>
</evidence>
<reference evidence="7" key="1">
    <citation type="submission" date="2021-01" db="UniProtKB">
        <authorList>
            <consortium name="EnsemblPlants"/>
        </authorList>
    </citation>
    <scope>IDENTIFICATION</scope>
</reference>
<comment type="subcellular location">
    <subcellularLocation>
        <location evidence="1">Nucleus</location>
    </subcellularLocation>
</comment>
<dbReference type="EnsemblPlants" id="Kaladp0100s0111.1.v1.1">
    <property type="protein sequence ID" value="Kaladp0100s0111.1.v1.1.CDS.1"/>
    <property type="gene ID" value="Kaladp0100s0111.v1.1"/>
</dbReference>
<dbReference type="Gene3D" id="3.40.1810.10">
    <property type="entry name" value="Transcription factor, MADS-box"/>
    <property type="match status" value="1"/>
</dbReference>
<evidence type="ECO:0000256" key="2">
    <source>
        <dbReference type="ARBA" id="ARBA00023015"/>
    </source>
</evidence>
<keyword evidence="2" id="KW-0805">Transcription regulation</keyword>
<dbReference type="Gramene" id="Kaladp0100s0111.1.v1.1">
    <property type="protein sequence ID" value="Kaladp0100s0111.1.v1.1.CDS.1"/>
    <property type="gene ID" value="Kaladp0100s0111.v1.1"/>
</dbReference>
<dbReference type="OMA" id="FRKRREC"/>
<name>A0A7N1A4X1_KALFE</name>
<keyword evidence="4" id="KW-0804">Transcription</keyword>
<dbReference type="GO" id="GO:0046983">
    <property type="term" value="F:protein dimerization activity"/>
    <property type="evidence" value="ECO:0007669"/>
    <property type="project" value="InterPro"/>
</dbReference>
<evidence type="ECO:0000256" key="5">
    <source>
        <dbReference type="ARBA" id="ARBA00023242"/>
    </source>
</evidence>
<protein>
    <recommendedName>
        <fullName evidence="6">MADS-box domain-containing protein</fullName>
    </recommendedName>
</protein>
<evidence type="ECO:0000313" key="8">
    <source>
        <dbReference type="Proteomes" id="UP000594263"/>
    </source>
</evidence>
<proteinExistence type="predicted"/>
<keyword evidence="5" id="KW-0539">Nucleus</keyword>
<evidence type="ECO:0000259" key="6">
    <source>
        <dbReference type="Pfam" id="PF00319"/>
    </source>
</evidence>
<evidence type="ECO:0000256" key="4">
    <source>
        <dbReference type="ARBA" id="ARBA00023163"/>
    </source>
</evidence>
<organism evidence="7 8">
    <name type="scientific">Kalanchoe fedtschenkoi</name>
    <name type="common">Lavender scallops</name>
    <name type="synonym">South American air plant</name>
    <dbReference type="NCBI Taxonomy" id="63787"/>
    <lineage>
        <taxon>Eukaryota</taxon>
        <taxon>Viridiplantae</taxon>
        <taxon>Streptophyta</taxon>
        <taxon>Embryophyta</taxon>
        <taxon>Tracheophyta</taxon>
        <taxon>Spermatophyta</taxon>
        <taxon>Magnoliopsida</taxon>
        <taxon>eudicotyledons</taxon>
        <taxon>Gunneridae</taxon>
        <taxon>Pentapetalae</taxon>
        <taxon>Saxifragales</taxon>
        <taxon>Crassulaceae</taxon>
        <taxon>Kalanchoe</taxon>
    </lineage>
</organism>
<accession>A0A7N1A4X1</accession>
<sequence length="118" mass="13594">MHPQLRKAIFRKRRECLMRKATQISTLTGEEACGVVLSPPVYWPPSINGVLDRFLSLHEADQCKKMTTPDSFMQEKIAKMEEEVNKEHRKATDQEINYVTHSIYSHGKPIDCLTFGET</sequence>
<dbReference type="SUPFAM" id="SSF55455">
    <property type="entry name" value="SRF-like"/>
    <property type="match status" value="1"/>
</dbReference>
<dbReference type="AlphaFoldDB" id="A0A7N1A4X1"/>
<evidence type="ECO:0000256" key="1">
    <source>
        <dbReference type="ARBA" id="ARBA00004123"/>
    </source>
</evidence>
<dbReference type="InterPro" id="IPR002100">
    <property type="entry name" value="TF_MADSbox"/>
</dbReference>
<dbReference type="GO" id="GO:0003677">
    <property type="term" value="F:DNA binding"/>
    <property type="evidence" value="ECO:0007669"/>
    <property type="project" value="UniProtKB-KW"/>
</dbReference>
<evidence type="ECO:0000313" key="7">
    <source>
        <dbReference type="EnsemblPlants" id="Kaladp0100s0111.1.v1.1.CDS.1"/>
    </source>
</evidence>
<keyword evidence="8" id="KW-1185">Reference proteome</keyword>
<dbReference type="Pfam" id="PF00319">
    <property type="entry name" value="SRF-TF"/>
    <property type="match status" value="1"/>
</dbReference>
<dbReference type="InterPro" id="IPR036879">
    <property type="entry name" value="TF_MADSbox_sf"/>
</dbReference>
<keyword evidence="3" id="KW-0238">DNA-binding</keyword>